<dbReference type="GO" id="GO:0005634">
    <property type="term" value="C:nucleus"/>
    <property type="evidence" value="ECO:0007669"/>
    <property type="project" value="UniProtKB-SubCell"/>
</dbReference>
<dbReference type="OrthoDB" id="676203at2759"/>
<feature type="domain" description="TF-B3" evidence="6">
    <location>
        <begin position="27"/>
        <end position="120"/>
    </location>
</feature>
<organism evidence="7 8">
    <name type="scientific">Colocasia esculenta</name>
    <name type="common">Wild taro</name>
    <name type="synonym">Arum esculentum</name>
    <dbReference type="NCBI Taxonomy" id="4460"/>
    <lineage>
        <taxon>Eukaryota</taxon>
        <taxon>Viridiplantae</taxon>
        <taxon>Streptophyta</taxon>
        <taxon>Embryophyta</taxon>
        <taxon>Tracheophyta</taxon>
        <taxon>Spermatophyta</taxon>
        <taxon>Magnoliopsida</taxon>
        <taxon>Liliopsida</taxon>
        <taxon>Araceae</taxon>
        <taxon>Aroideae</taxon>
        <taxon>Colocasieae</taxon>
        <taxon>Colocasia</taxon>
    </lineage>
</organism>
<dbReference type="InterPro" id="IPR003340">
    <property type="entry name" value="B3_DNA-bd"/>
</dbReference>
<keyword evidence="5" id="KW-0539">Nucleus</keyword>
<feature type="non-terminal residue" evidence="7">
    <location>
        <position position="1"/>
    </location>
</feature>
<comment type="subcellular location">
    <subcellularLocation>
        <location evidence="1">Nucleus</location>
    </subcellularLocation>
</comment>
<comment type="caution">
    <text evidence="7">The sequence shown here is derived from an EMBL/GenBank/DDBJ whole genome shotgun (WGS) entry which is preliminary data.</text>
</comment>
<gene>
    <name evidence="7" type="ORF">Taro_006280</name>
</gene>
<evidence type="ECO:0000313" key="8">
    <source>
        <dbReference type="Proteomes" id="UP000652761"/>
    </source>
</evidence>
<evidence type="ECO:0000256" key="1">
    <source>
        <dbReference type="ARBA" id="ARBA00004123"/>
    </source>
</evidence>
<evidence type="ECO:0000256" key="5">
    <source>
        <dbReference type="ARBA" id="ARBA00023242"/>
    </source>
</evidence>
<dbReference type="InterPro" id="IPR050655">
    <property type="entry name" value="Plant_B3_domain"/>
</dbReference>
<dbReference type="PROSITE" id="PS50863">
    <property type="entry name" value="B3"/>
    <property type="match status" value="2"/>
</dbReference>
<dbReference type="AlphaFoldDB" id="A0A843TQP3"/>
<evidence type="ECO:0000313" key="7">
    <source>
        <dbReference type="EMBL" id="MQL73928.1"/>
    </source>
</evidence>
<dbReference type="Gene3D" id="2.40.330.10">
    <property type="entry name" value="DNA-binding pseudobarrel domain"/>
    <property type="match status" value="2"/>
</dbReference>
<dbReference type="EMBL" id="NMUH01000183">
    <property type="protein sequence ID" value="MQL73928.1"/>
    <property type="molecule type" value="Genomic_DNA"/>
</dbReference>
<protein>
    <recommendedName>
        <fullName evidence="6">TF-B3 domain-containing protein</fullName>
    </recommendedName>
</protein>
<feature type="domain" description="TF-B3" evidence="6">
    <location>
        <begin position="195"/>
        <end position="290"/>
    </location>
</feature>
<sequence length="303" mass="34634">VSSMSERCNCCRKWEEHIHLNGLIRHKFHFFKVLLGDFSHQLSIPRKFVFLFHEKLPETVDLKDPLGKRWHVKLKKAEDYIFLEDGWEEFVRDHSLEVGDFLVFRFSGDSCLNVLIFDASGCEKESLYACEKQNKGHACDDNPMRGVGREDCAAIQLVPFPTRAAGFDNVQAAQPQTIDVESDDCPEMVRQVVKEETYSLNDEQEVPPEQTVPIAFASEFFSGHSCRITLRTPAGKWGLRGAAYGMNYRICHGWKEFVTGNNLQEGDVLIFEFASWRSHEHMNVRIFRVVEDAVAAAVVDATQ</sequence>
<keyword evidence="3" id="KW-0238">DNA-binding</keyword>
<evidence type="ECO:0000256" key="2">
    <source>
        <dbReference type="ARBA" id="ARBA00023015"/>
    </source>
</evidence>
<keyword evidence="8" id="KW-1185">Reference proteome</keyword>
<evidence type="ECO:0000256" key="3">
    <source>
        <dbReference type="ARBA" id="ARBA00023125"/>
    </source>
</evidence>
<accession>A0A843TQP3</accession>
<dbReference type="Proteomes" id="UP000652761">
    <property type="component" value="Unassembled WGS sequence"/>
</dbReference>
<evidence type="ECO:0000256" key="4">
    <source>
        <dbReference type="ARBA" id="ARBA00023163"/>
    </source>
</evidence>
<keyword evidence="4" id="KW-0804">Transcription</keyword>
<dbReference type="SUPFAM" id="SSF101936">
    <property type="entry name" value="DNA-binding pseudobarrel domain"/>
    <property type="match status" value="2"/>
</dbReference>
<evidence type="ECO:0000259" key="6">
    <source>
        <dbReference type="PROSITE" id="PS50863"/>
    </source>
</evidence>
<dbReference type="InterPro" id="IPR015300">
    <property type="entry name" value="DNA-bd_pseudobarrel_sf"/>
</dbReference>
<dbReference type="PANTHER" id="PTHR31920">
    <property type="entry name" value="B3 DOMAIN-CONTAINING"/>
    <property type="match status" value="1"/>
</dbReference>
<reference evidence="7" key="1">
    <citation type="submission" date="2017-07" db="EMBL/GenBank/DDBJ databases">
        <title>Taro Niue Genome Assembly and Annotation.</title>
        <authorList>
            <person name="Atibalentja N."/>
            <person name="Keating K."/>
            <person name="Fields C.J."/>
        </authorList>
    </citation>
    <scope>NUCLEOTIDE SEQUENCE</scope>
    <source>
        <strain evidence="7">Niue_2</strain>
        <tissue evidence="7">Leaf</tissue>
    </source>
</reference>
<name>A0A843TQP3_COLES</name>
<dbReference type="CDD" id="cd10017">
    <property type="entry name" value="B3_DNA"/>
    <property type="match status" value="2"/>
</dbReference>
<dbReference type="SMART" id="SM01019">
    <property type="entry name" value="B3"/>
    <property type="match status" value="2"/>
</dbReference>
<proteinExistence type="predicted"/>
<keyword evidence="2" id="KW-0805">Transcription regulation</keyword>
<dbReference type="GO" id="GO:0003677">
    <property type="term" value="F:DNA binding"/>
    <property type="evidence" value="ECO:0007669"/>
    <property type="project" value="UniProtKB-KW"/>
</dbReference>
<dbReference type="PANTHER" id="PTHR31920:SF135">
    <property type="entry name" value="B3 DOMAIN-CONTAINING PROTEIN OS03G0621600-RELATED"/>
    <property type="match status" value="1"/>
</dbReference>
<dbReference type="Pfam" id="PF02362">
    <property type="entry name" value="B3"/>
    <property type="match status" value="2"/>
</dbReference>